<comment type="subcellular location">
    <subcellularLocation>
        <location evidence="1">Virion</location>
    </subcellularLocation>
</comment>
<evidence type="ECO:0000256" key="5">
    <source>
        <dbReference type="ARBA" id="ARBA00023104"/>
    </source>
</evidence>
<comment type="similarity">
    <text evidence="7">Belongs to the Leviviricetes maturation protein family.</text>
</comment>
<keyword evidence="6" id="KW-1160">Virus entry into host cell</keyword>
<evidence type="ECO:0000256" key="7">
    <source>
        <dbReference type="ARBA" id="ARBA00035110"/>
    </source>
</evidence>
<keyword evidence="3" id="KW-1161">Viral attachment to host cell</keyword>
<keyword evidence="5" id="KW-1175">Viral attachment to host cell pilus</keyword>
<keyword evidence="2" id="KW-0945">Host-virus interaction</keyword>
<dbReference type="GO" id="GO:0044423">
    <property type="term" value="C:virion component"/>
    <property type="evidence" value="ECO:0007669"/>
    <property type="project" value="UniProtKB-KW"/>
</dbReference>
<sequence length="428" mass="48393">MANYLYSRNFWRFDTIQTFGPDSSLTNSIDAGSIQIDRGSSGGQNPAWRSQVANHKNATTEFSAHRFRVSGSTSGYASYSLQSISPASDSQEIKRVSQGDLIDASDITLLDSFSDASLESEVTNRAALGFILACKNELRSFQGGVFLGELRETIHMLKNPARSFRRALDFYSRDVNRRLKSRGLRRGIRPSPAKISDLNKVVSDTWLEHSFGWQPFLSDIRSAGAAFVELALKPLEIKIARYRYSKDVTDPVYTEIQYRKILQNGIAYIVRRVPSVGYSTWYKGAVKVQVNSPLQLGENVLGFAPSDFFPTIWELIPYSFLVDYFTNIGQVIEAWSFPMGNIAWHFRTQRRYRKMVLTAEFDMTPYNPNPGLWTWQNASGSSFKVDMDNTILSRDAIPIGIPTFQFRVPGSSLKWMNIAALAHMRFPS</sequence>
<protein>
    <recommendedName>
        <fullName evidence="9">Maturation</fullName>
    </recommendedName>
</protein>
<name>A0A514CYT4_9VIRU</name>
<evidence type="ECO:0000313" key="8">
    <source>
        <dbReference type="EMBL" id="QDH86509.1"/>
    </source>
</evidence>
<dbReference type="Pfam" id="PF03863">
    <property type="entry name" value="Phage_mat-A"/>
    <property type="match status" value="1"/>
</dbReference>
<gene>
    <name evidence="8" type="ORF">H2Bulk35312_000001</name>
</gene>
<dbReference type="GO" id="GO:0039666">
    <property type="term" value="P:virion attachment to host cell pilus"/>
    <property type="evidence" value="ECO:0007669"/>
    <property type="project" value="UniProtKB-KW"/>
</dbReference>
<evidence type="ECO:0000256" key="2">
    <source>
        <dbReference type="ARBA" id="ARBA00022581"/>
    </source>
</evidence>
<evidence type="ECO:0000256" key="3">
    <source>
        <dbReference type="ARBA" id="ARBA00022804"/>
    </source>
</evidence>
<dbReference type="InterPro" id="IPR005563">
    <property type="entry name" value="A_protein"/>
</dbReference>
<evidence type="ECO:0000256" key="6">
    <source>
        <dbReference type="ARBA" id="ARBA00023296"/>
    </source>
</evidence>
<keyword evidence="4" id="KW-0946">Virion</keyword>
<dbReference type="EMBL" id="MN032727">
    <property type="protein sequence ID" value="QDH86509.1"/>
    <property type="molecule type" value="Genomic_RNA"/>
</dbReference>
<proteinExistence type="inferred from homology"/>
<reference evidence="8" key="1">
    <citation type="submission" date="2019-05" db="EMBL/GenBank/DDBJ databases">
        <title>Metatranscriptomic reconstruction reveals RNA viruses with the potential to shape carbon cycling in soil.</title>
        <authorList>
            <person name="Starr E.P."/>
            <person name="Nuccio E."/>
            <person name="Pett-Ridge J."/>
            <person name="Banfield J.F."/>
            <person name="Firestone M.K."/>
        </authorList>
    </citation>
    <scope>NUCLEOTIDE SEQUENCE</scope>
    <source>
        <strain evidence="8">H2_Bulk_35_scaffold_312</strain>
    </source>
</reference>
<evidence type="ECO:0000256" key="4">
    <source>
        <dbReference type="ARBA" id="ARBA00022844"/>
    </source>
</evidence>
<evidence type="ECO:0000256" key="1">
    <source>
        <dbReference type="ARBA" id="ARBA00004328"/>
    </source>
</evidence>
<organism evidence="8">
    <name type="scientific">Leviviridae sp</name>
    <dbReference type="NCBI Taxonomy" id="2027243"/>
    <lineage>
        <taxon>Viruses</taxon>
        <taxon>Riboviria</taxon>
        <taxon>Orthornavirae</taxon>
        <taxon>Lenarviricota</taxon>
        <taxon>Leviviricetes</taxon>
        <taxon>Norzivirales</taxon>
        <taxon>Fiersviridae</taxon>
    </lineage>
</organism>
<evidence type="ECO:0008006" key="9">
    <source>
        <dbReference type="Google" id="ProtNLM"/>
    </source>
</evidence>
<accession>A0A514CYT4</accession>